<dbReference type="PANTHER" id="PTHR42756:SF1">
    <property type="entry name" value="TRANSCRIPTIONAL REPRESSOR OF EMRAB OPERON"/>
    <property type="match status" value="1"/>
</dbReference>
<evidence type="ECO:0000313" key="5">
    <source>
        <dbReference type="Proteomes" id="UP000190951"/>
    </source>
</evidence>
<sequence>MEKKIAFIANYMWGQSIKNIKDVLSEAEISNFNINDYYYLTMIYELKNPKMSEVAEKLKLTKPAISALVKRLSKNELITKVQSEKDKRIYYLKLTGKALEIIEGDNRIYEQIFNTLVGKLDNSEIEKLDSLLEEIIKNIKTV</sequence>
<dbReference type="Proteomes" id="UP000190951">
    <property type="component" value="Chromosome"/>
</dbReference>
<dbReference type="PANTHER" id="PTHR42756">
    <property type="entry name" value="TRANSCRIPTIONAL REGULATOR, MARR"/>
    <property type="match status" value="1"/>
</dbReference>
<dbReference type="RefSeq" id="WP_077833527.1">
    <property type="nucleotide sequence ID" value="NZ_CP096983.1"/>
</dbReference>
<dbReference type="GO" id="GO:0003700">
    <property type="term" value="F:DNA-binding transcription factor activity"/>
    <property type="evidence" value="ECO:0007669"/>
    <property type="project" value="InterPro"/>
</dbReference>
<keyword evidence="2" id="KW-0238">DNA-binding</keyword>
<evidence type="ECO:0000256" key="3">
    <source>
        <dbReference type="ARBA" id="ARBA00023163"/>
    </source>
</evidence>
<dbReference type="STRING" id="84029.CROST_32520"/>
<evidence type="ECO:0000313" key="4">
    <source>
        <dbReference type="EMBL" id="URZ09410.1"/>
    </source>
</evidence>
<dbReference type="Pfam" id="PF01047">
    <property type="entry name" value="MarR"/>
    <property type="match status" value="1"/>
</dbReference>
<dbReference type="InterPro" id="IPR000835">
    <property type="entry name" value="HTH_MarR-typ"/>
</dbReference>
<dbReference type="GO" id="GO:0003677">
    <property type="term" value="F:DNA binding"/>
    <property type="evidence" value="ECO:0007669"/>
    <property type="project" value="UniProtKB-KW"/>
</dbReference>
<dbReference type="Gene3D" id="1.10.10.10">
    <property type="entry name" value="Winged helix-like DNA-binding domain superfamily/Winged helix DNA-binding domain"/>
    <property type="match status" value="1"/>
</dbReference>
<dbReference type="PROSITE" id="PS50995">
    <property type="entry name" value="HTH_MARR_2"/>
    <property type="match status" value="1"/>
</dbReference>
<name>A0A1S8MAC7_9CLOT</name>
<dbReference type="EMBL" id="CP096983">
    <property type="protein sequence ID" value="URZ09410.1"/>
    <property type="molecule type" value="Genomic_DNA"/>
</dbReference>
<keyword evidence="3" id="KW-0804">Transcription</keyword>
<dbReference type="SUPFAM" id="SSF46785">
    <property type="entry name" value="Winged helix' DNA-binding domain"/>
    <property type="match status" value="1"/>
</dbReference>
<reference evidence="4 5" key="1">
    <citation type="submission" date="2022-04" db="EMBL/GenBank/DDBJ databases">
        <title>Genome sequence of C. roseum typestrain.</title>
        <authorList>
            <person name="Poehlein A."/>
            <person name="Schoch T."/>
            <person name="Duerre P."/>
            <person name="Daniel R."/>
        </authorList>
    </citation>
    <scope>NUCLEOTIDE SEQUENCE [LARGE SCALE GENOMIC DNA]</scope>
    <source>
        <strain evidence="4 5">DSM 7320</strain>
    </source>
</reference>
<dbReference type="KEGG" id="crw:CROST_000810"/>
<dbReference type="PRINTS" id="PR00598">
    <property type="entry name" value="HTHMARR"/>
</dbReference>
<keyword evidence="1" id="KW-0805">Transcription regulation</keyword>
<evidence type="ECO:0000256" key="1">
    <source>
        <dbReference type="ARBA" id="ARBA00023015"/>
    </source>
</evidence>
<accession>A0A1S8MAC7</accession>
<proteinExistence type="predicted"/>
<evidence type="ECO:0000256" key="2">
    <source>
        <dbReference type="ARBA" id="ARBA00023125"/>
    </source>
</evidence>
<dbReference type="SMART" id="SM00347">
    <property type="entry name" value="HTH_MARR"/>
    <property type="match status" value="1"/>
</dbReference>
<keyword evidence="5" id="KW-1185">Reference proteome</keyword>
<organism evidence="4 5">
    <name type="scientific">Clostridium felsineum</name>
    <dbReference type="NCBI Taxonomy" id="36839"/>
    <lineage>
        <taxon>Bacteria</taxon>
        <taxon>Bacillati</taxon>
        <taxon>Bacillota</taxon>
        <taxon>Clostridia</taxon>
        <taxon>Eubacteriales</taxon>
        <taxon>Clostridiaceae</taxon>
        <taxon>Clostridium</taxon>
    </lineage>
</organism>
<gene>
    <name evidence="4" type="ORF">CROST_000810</name>
</gene>
<protein>
    <submittedName>
        <fullName evidence="4">Uncharacterized protein</fullName>
    </submittedName>
</protein>
<dbReference type="AlphaFoldDB" id="A0A1S8MAC7"/>
<dbReference type="InterPro" id="IPR036388">
    <property type="entry name" value="WH-like_DNA-bd_sf"/>
</dbReference>
<dbReference type="InterPro" id="IPR036390">
    <property type="entry name" value="WH_DNA-bd_sf"/>
</dbReference>